<keyword evidence="1 2" id="KW-0732">Signal</keyword>
<name>A0A7C9V7C7_9HYPH</name>
<dbReference type="SUPFAM" id="SSF56925">
    <property type="entry name" value="OMPA-like"/>
    <property type="match status" value="1"/>
</dbReference>
<dbReference type="InterPro" id="IPR011250">
    <property type="entry name" value="OMP/PagP_B-barrel"/>
</dbReference>
<comment type="caution">
    <text evidence="4">The sequence shown here is derived from an EMBL/GenBank/DDBJ whole genome shotgun (WGS) entry which is preliminary data.</text>
</comment>
<feature type="chain" id="PRO_5028958606" evidence="2">
    <location>
        <begin position="24"/>
        <end position="287"/>
    </location>
</feature>
<feature type="domain" description="Outer membrane protein beta-barrel" evidence="3">
    <location>
        <begin position="9"/>
        <end position="262"/>
    </location>
</feature>
<organism evidence="4 5">
    <name type="scientific">Mesorhizobium zhangyense</name>
    <dbReference type="NCBI Taxonomy" id="1776730"/>
    <lineage>
        <taxon>Bacteria</taxon>
        <taxon>Pseudomonadati</taxon>
        <taxon>Pseudomonadota</taxon>
        <taxon>Alphaproteobacteria</taxon>
        <taxon>Hyphomicrobiales</taxon>
        <taxon>Phyllobacteriaceae</taxon>
        <taxon>Mesorhizobium</taxon>
    </lineage>
</organism>
<proteinExistence type="predicted"/>
<reference evidence="4 5" key="1">
    <citation type="submission" date="2020-02" db="EMBL/GenBank/DDBJ databases">
        <title>Genome sequence of the type strain CGMCC 1.15528 of Mesorhizobium zhangyense.</title>
        <authorList>
            <person name="Gao J."/>
            <person name="Sun J."/>
        </authorList>
    </citation>
    <scope>NUCLEOTIDE SEQUENCE [LARGE SCALE GENOMIC DNA]</scope>
    <source>
        <strain evidence="4 5">CGMCC 1.15528</strain>
    </source>
</reference>
<evidence type="ECO:0000313" key="5">
    <source>
        <dbReference type="Proteomes" id="UP000481252"/>
    </source>
</evidence>
<evidence type="ECO:0000256" key="1">
    <source>
        <dbReference type="ARBA" id="ARBA00022729"/>
    </source>
</evidence>
<accession>A0A7C9V7C7</accession>
<dbReference type="Pfam" id="PF13505">
    <property type="entry name" value="OMP_b-brl"/>
    <property type="match status" value="1"/>
</dbReference>
<dbReference type="InterPro" id="IPR027385">
    <property type="entry name" value="Beta-barrel_OMP"/>
</dbReference>
<dbReference type="Proteomes" id="UP000481252">
    <property type="component" value="Unassembled WGS sequence"/>
</dbReference>
<feature type="signal peptide" evidence="2">
    <location>
        <begin position="1"/>
        <end position="23"/>
    </location>
</feature>
<evidence type="ECO:0000313" key="4">
    <source>
        <dbReference type="EMBL" id="NGN42204.1"/>
    </source>
</evidence>
<dbReference type="EMBL" id="JAAKZG010000005">
    <property type="protein sequence ID" value="NGN42204.1"/>
    <property type="molecule type" value="Genomic_DNA"/>
</dbReference>
<keyword evidence="5" id="KW-1185">Reference proteome</keyword>
<evidence type="ECO:0000256" key="2">
    <source>
        <dbReference type="SAM" id="SignalP"/>
    </source>
</evidence>
<dbReference type="RefSeq" id="WP_165118860.1">
    <property type="nucleotide sequence ID" value="NZ_JAAKZG010000005.1"/>
</dbReference>
<dbReference type="AlphaFoldDB" id="A0A7C9V7C7"/>
<protein>
    <submittedName>
        <fullName evidence="4">Porin family protein</fullName>
    </submittedName>
</protein>
<gene>
    <name evidence="4" type="ORF">G6N74_14130</name>
</gene>
<evidence type="ECO:0000259" key="3">
    <source>
        <dbReference type="Pfam" id="PF13505"/>
    </source>
</evidence>
<sequence>MLYISKRVFAALLVTGFAAPAVAADMYEPVVEPQPQVVYQPVETGGWYLRGDLGYRWSKFRGADYITYGVCDAGCGPVPVPGSKSFDFGDLKGAMSFGGGVGYQVNNYFRTDVTADYWFKSKFNGQTSDGVNVSTDTSSYSALLLLANAYVDLGTWHRVTPYVGAGIGGAYVKWDNLRNQFPGVDDSHKGGKEWRFAYALMAGASYCITKNLQFDAGYRFTRVNGGKMFDYVDSSAGGPGAGPGYDKGFNVHEVRGGLRYQFGGGKADCAEPEPVAYEPPPVEPVYK</sequence>
<dbReference type="Gene3D" id="2.40.160.20">
    <property type="match status" value="1"/>
</dbReference>